<accession>A0A6B8KHD5</accession>
<protein>
    <submittedName>
        <fullName evidence="5">Lipopolysaccharide biosynthesis protein RfbH</fullName>
    </submittedName>
</protein>
<organism evidence="5 6">
    <name type="scientific">Methylocystis heyeri</name>
    <dbReference type="NCBI Taxonomy" id="391905"/>
    <lineage>
        <taxon>Bacteria</taxon>
        <taxon>Pseudomonadati</taxon>
        <taxon>Pseudomonadota</taxon>
        <taxon>Alphaproteobacteria</taxon>
        <taxon>Hyphomicrobiales</taxon>
        <taxon>Methylocystaceae</taxon>
        <taxon>Methylocystis</taxon>
    </lineage>
</organism>
<evidence type="ECO:0000313" key="5">
    <source>
        <dbReference type="EMBL" id="QGM47784.1"/>
    </source>
</evidence>
<dbReference type="PANTHER" id="PTHR30244:SF34">
    <property type="entry name" value="DTDP-4-AMINO-4,6-DIDEOXYGALACTOSE TRANSAMINASE"/>
    <property type="match status" value="1"/>
</dbReference>
<dbReference type="CDD" id="cd00616">
    <property type="entry name" value="AHBA_syn"/>
    <property type="match status" value="1"/>
</dbReference>
<dbReference type="InterPro" id="IPR000653">
    <property type="entry name" value="DegT/StrS_aminotransferase"/>
</dbReference>
<reference evidence="5 6" key="1">
    <citation type="submission" date="2019-11" db="EMBL/GenBank/DDBJ databases">
        <title>The genome sequence of Methylocystis heyeri.</title>
        <authorList>
            <person name="Oshkin I.Y."/>
            <person name="Miroshnikov K."/>
            <person name="Dedysh S.N."/>
        </authorList>
    </citation>
    <scope>NUCLEOTIDE SEQUENCE [LARGE SCALE GENOMIC DNA]</scope>
    <source>
        <strain evidence="5 6">H2</strain>
    </source>
</reference>
<dbReference type="InterPro" id="IPR015421">
    <property type="entry name" value="PyrdxlP-dep_Trfase_major"/>
</dbReference>
<dbReference type="SUPFAM" id="SSF53383">
    <property type="entry name" value="PLP-dependent transferases"/>
    <property type="match status" value="1"/>
</dbReference>
<dbReference type="Proteomes" id="UP000309061">
    <property type="component" value="Chromosome"/>
</dbReference>
<dbReference type="Pfam" id="PF01041">
    <property type="entry name" value="DegT_DnrJ_EryC1"/>
    <property type="match status" value="1"/>
</dbReference>
<evidence type="ECO:0000256" key="4">
    <source>
        <dbReference type="RuleBase" id="RU004508"/>
    </source>
</evidence>
<keyword evidence="6" id="KW-1185">Reference proteome</keyword>
<dbReference type="PANTHER" id="PTHR30244">
    <property type="entry name" value="TRANSAMINASE"/>
    <property type="match status" value="1"/>
</dbReference>
<dbReference type="Gene3D" id="3.90.1150.10">
    <property type="entry name" value="Aspartate Aminotransferase, domain 1"/>
    <property type="match status" value="1"/>
</dbReference>
<dbReference type="PIRSF" id="PIRSF000390">
    <property type="entry name" value="PLP_StrS"/>
    <property type="match status" value="1"/>
</dbReference>
<comment type="cofactor">
    <cofactor evidence="1">
        <name>pyridoxal 5'-phosphate</name>
        <dbReference type="ChEBI" id="CHEBI:597326"/>
    </cofactor>
</comment>
<dbReference type="AlphaFoldDB" id="A0A6B8KHD5"/>
<dbReference type="InterPro" id="IPR015422">
    <property type="entry name" value="PyrdxlP-dep_Trfase_small"/>
</dbReference>
<proteinExistence type="inferred from homology"/>
<evidence type="ECO:0000256" key="2">
    <source>
        <dbReference type="ARBA" id="ARBA00022898"/>
    </source>
</evidence>
<dbReference type="GO" id="GO:0030170">
    <property type="term" value="F:pyridoxal phosphate binding"/>
    <property type="evidence" value="ECO:0007669"/>
    <property type="project" value="TreeGrafter"/>
</dbReference>
<dbReference type="FunFam" id="3.40.640.10:FF:000079">
    <property type="entry name" value="LPS biosynthesis protein"/>
    <property type="match status" value="1"/>
</dbReference>
<evidence type="ECO:0000256" key="1">
    <source>
        <dbReference type="ARBA" id="ARBA00001933"/>
    </source>
</evidence>
<comment type="similarity">
    <text evidence="3 4">Belongs to the DegT/DnrJ/EryC1 family.</text>
</comment>
<sequence length="447" mass="49548">MPGDSLKDAAALRAEILELVGRYHAVAHGRKPFDRERPSVPVSGRIYGARDMQMLVDSALDFWLTTGRFNAEFEEKLAARIGVKHALTVNSGSSANLVAFMALTSPRLKERQLRPGDEVITCATGFPTTVNPILQANMTPVLVDVEIPTYNISVAAIEEAITPRTRAIMIAHTLGNPFAVEEIRAICDRHGLFLIEDCCDALGATFKGKHVGTFGDIGTLSFYPAHHITTGEGGAVFTNDNNLNKIMESLRDWGRDCYCGPGEDNSCNKRFGWTLGDLPKGYDHKYTYSHLGYNLKMTDMQAAVGVAQLERLEEFIAARRRNFERLRSGLAGLQDIFILPEATAGSEPSWFGFTLTLREGAPIDRHGLLLELQSRKIGTRLLFGGNLARQPYMKGRNFRIVGSLENADAVVDRTFWIGVYPGLGDQEIDYMIEVIQNYCRRESKIAV</sequence>
<evidence type="ECO:0000256" key="3">
    <source>
        <dbReference type="ARBA" id="ARBA00037999"/>
    </source>
</evidence>
<dbReference type="OrthoDB" id="9768668at2"/>
<name>A0A6B8KHD5_9HYPH</name>
<dbReference type="KEGG" id="mhey:H2LOC_020055"/>
<dbReference type="NCBIfam" id="NF011936">
    <property type="entry name" value="PRK15407.1"/>
    <property type="match status" value="1"/>
</dbReference>
<evidence type="ECO:0000313" key="6">
    <source>
        <dbReference type="Proteomes" id="UP000309061"/>
    </source>
</evidence>
<dbReference type="EMBL" id="CP046052">
    <property type="protein sequence ID" value="QGM47784.1"/>
    <property type="molecule type" value="Genomic_DNA"/>
</dbReference>
<dbReference type="RefSeq" id="WP_136494437.1">
    <property type="nucleotide sequence ID" value="NZ_CP046052.1"/>
</dbReference>
<dbReference type="InterPro" id="IPR015424">
    <property type="entry name" value="PyrdxlP-dep_Trfase"/>
</dbReference>
<gene>
    <name evidence="5" type="primary">rfbH</name>
    <name evidence="5" type="ORF">H2LOC_020055</name>
</gene>
<dbReference type="Gene3D" id="3.40.640.10">
    <property type="entry name" value="Type I PLP-dependent aspartate aminotransferase-like (Major domain)"/>
    <property type="match status" value="1"/>
</dbReference>
<dbReference type="GO" id="GO:0000271">
    <property type="term" value="P:polysaccharide biosynthetic process"/>
    <property type="evidence" value="ECO:0007669"/>
    <property type="project" value="TreeGrafter"/>
</dbReference>
<keyword evidence="2 4" id="KW-0663">Pyridoxal phosphate</keyword>
<dbReference type="GO" id="GO:0008483">
    <property type="term" value="F:transaminase activity"/>
    <property type="evidence" value="ECO:0007669"/>
    <property type="project" value="TreeGrafter"/>
</dbReference>